<feature type="region of interest" description="Disordered" evidence="1">
    <location>
        <begin position="37"/>
        <end position="67"/>
    </location>
</feature>
<dbReference type="AlphaFoldDB" id="A0A4Z2FTL4"/>
<dbReference type="Proteomes" id="UP000314294">
    <property type="component" value="Unassembled WGS sequence"/>
</dbReference>
<organism evidence="2 3">
    <name type="scientific">Liparis tanakae</name>
    <name type="common">Tanaka's snailfish</name>
    <dbReference type="NCBI Taxonomy" id="230148"/>
    <lineage>
        <taxon>Eukaryota</taxon>
        <taxon>Metazoa</taxon>
        <taxon>Chordata</taxon>
        <taxon>Craniata</taxon>
        <taxon>Vertebrata</taxon>
        <taxon>Euteleostomi</taxon>
        <taxon>Actinopterygii</taxon>
        <taxon>Neopterygii</taxon>
        <taxon>Teleostei</taxon>
        <taxon>Neoteleostei</taxon>
        <taxon>Acanthomorphata</taxon>
        <taxon>Eupercaria</taxon>
        <taxon>Perciformes</taxon>
        <taxon>Cottioidei</taxon>
        <taxon>Cottales</taxon>
        <taxon>Liparidae</taxon>
        <taxon>Liparis</taxon>
    </lineage>
</organism>
<keyword evidence="3" id="KW-1185">Reference proteome</keyword>
<comment type="caution">
    <text evidence="2">The sequence shown here is derived from an EMBL/GenBank/DDBJ whole genome shotgun (WGS) entry which is preliminary data.</text>
</comment>
<gene>
    <name evidence="2" type="ORF">EYF80_045240</name>
</gene>
<protein>
    <submittedName>
        <fullName evidence="2">Uncharacterized protein</fullName>
    </submittedName>
</protein>
<name>A0A4Z2FTL4_9TELE</name>
<accession>A0A4Z2FTL4</accession>
<proteinExistence type="predicted"/>
<dbReference type="EMBL" id="SRLO01000896">
    <property type="protein sequence ID" value="TNN44566.1"/>
    <property type="molecule type" value="Genomic_DNA"/>
</dbReference>
<evidence type="ECO:0000313" key="3">
    <source>
        <dbReference type="Proteomes" id="UP000314294"/>
    </source>
</evidence>
<sequence>MEERRPRQDHGELTGVVGVVQPGLVVHVPRVVAPGETHDAISGLTPHSARHAERQHHHGELFSGHISSESRLELLPRASRTSTNRPKTSTRAKEFGFGRQHRVQRSVGVRSRHLPRFVGNLVGGLFFDGCGRNLDAGPDAGQEGVENILRGGEVGLPQKAALAPHGQHVVVRQAAQQEVQLRDARLWDDDGRFTPADKLVIW</sequence>
<reference evidence="2 3" key="1">
    <citation type="submission" date="2019-03" db="EMBL/GenBank/DDBJ databases">
        <title>First draft genome of Liparis tanakae, snailfish: a comprehensive survey of snailfish specific genes.</title>
        <authorList>
            <person name="Kim W."/>
            <person name="Song I."/>
            <person name="Jeong J.-H."/>
            <person name="Kim D."/>
            <person name="Kim S."/>
            <person name="Ryu S."/>
            <person name="Song J.Y."/>
            <person name="Lee S.K."/>
        </authorList>
    </citation>
    <scope>NUCLEOTIDE SEQUENCE [LARGE SCALE GENOMIC DNA]</scope>
    <source>
        <tissue evidence="2">Muscle</tissue>
    </source>
</reference>
<evidence type="ECO:0000313" key="2">
    <source>
        <dbReference type="EMBL" id="TNN44566.1"/>
    </source>
</evidence>
<evidence type="ECO:0000256" key="1">
    <source>
        <dbReference type="SAM" id="MobiDB-lite"/>
    </source>
</evidence>